<proteinExistence type="inferred from homology"/>
<dbReference type="GO" id="GO:0046872">
    <property type="term" value="F:metal ion binding"/>
    <property type="evidence" value="ECO:0007669"/>
    <property type="project" value="UniProtKB-KW"/>
</dbReference>
<name>A0A7Y9RRK5_9ACTN</name>
<comment type="caution">
    <text evidence="11">The sequence shown here is derived from an EMBL/GenBank/DDBJ whole genome shotgun (WGS) entry which is preliminary data.</text>
</comment>
<keyword evidence="11" id="KW-0548">Nucleotidyltransferase</keyword>
<evidence type="ECO:0000256" key="8">
    <source>
        <dbReference type="ARBA" id="ARBA00023014"/>
    </source>
</evidence>
<protein>
    <recommendedName>
        <fullName evidence="2">Type-4 uracil-DNA glycosylase</fullName>
    </recommendedName>
</protein>
<dbReference type="SMART" id="SM00987">
    <property type="entry name" value="UreE_C"/>
    <property type="match status" value="1"/>
</dbReference>
<dbReference type="AlphaFoldDB" id="A0A7Y9RRK5"/>
<evidence type="ECO:0000256" key="1">
    <source>
        <dbReference type="ARBA" id="ARBA00006521"/>
    </source>
</evidence>
<evidence type="ECO:0000256" key="3">
    <source>
        <dbReference type="ARBA" id="ARBA00022485"/>
    </source>
</evidence>
<keyword evidence="11" id="KW-0808">Transferase</keyword>
<evidence type="ECO:0000256" key="4">
    <source>
        <dbReference type="ARBA" id="ARBA00022723"/>
    </source>
</evidence>
<dbReference type="InterPro" id="IPR005122">
    <property type="entry name" value="Uracil-DNA_glycosylase-like"/>
</dbReference>
<dbReference type="RefSeq" id="WP_179517553.1">
    <property type="nucleotide sequence ID" value="NZ_JACCAC010000001.1"/>
</dbReference>
<evidence type="ECO:0000256" key="9">
    <source>
        <dbReference type="ARBA" id="ARBA00023204"/>
    </source>
</evidence>
<evidence type="ECO:0000256" key="7">
    <source>
        <dbReference type="ARBA" id="ARBA00023004"/>
    </source>
</evidence>
<keyword evidence="12" id="KW-1185">Reference proteome</keyword>
<dbReference type="Pfam" id="PF03167">
    <property type="entry name" value="UDG"/>
    <property type="match status" value="1"/>
</dbReference>
<dbReference type="CDD" id="cd10030">
    <property type="entry name" value="UDG-F4_TTUDGA_SPO1dp_like"/>
    <property type="match status" value="1"/>
</dbReference>
<keyword evidence="3" id="KW-0004">4Fe-4S</keyword>
<evidence type="ECO:0000256" key="5">
    <source>
        <dbReference type="ARBA" id="ARBA00022763"/>
    </source>
</evidence>
<evidence type="ECO:0000313" key="12">
    <source>
        <dbReference type="Proteomes" id="UP000544110"/>
    </source>
</evidence>
<dbReference type="NCBIfam" id="TIGR03914">
    <property type="entry name" value="UDG_fam_dom"/>
    <property type="match status" value="1"/>
</dbReference>
<dbReference type="SUPFAM" id="SSF52141">
    <property type="entry name" value="Uracil-DNA glycosylase-like"/>
    <property type="match status" value="1"/>
</dbReference>
<dbReference type="PANTHER" id="PTHR33693">
    <property type="entry name" value="TYPE-5 URACIL-DNA GLYCOSYLASE"/>
    <property type="match status" value="1"/>
</dbReference>
<comment type="similarity">
    <text evidence="1">Belongs to the uracil-DNA glycosylase (UDG) superfamily. Type 4 (UDGa) family.</text>
</comment>
<reference evidence="11 12" key="1">
    <citation type="submission" date="2020-07" db="EMBL/GenBank/DDBJ databases">
        <title>Sequencing the genomes of 1000 actinobacteria strains.</title>
        <authorList>
            <person name="Klenk H.-P."/>
        </authorList>
    </citation>
    <scope>NUCLEOTIDE SEQUENCE [LARGE SCALE GENOMIC DNA]</scope>
    <source>
        <strain evidence="11 12">DSM 24552</strain>
    </source>
</reference>
<dbReference type="PANTHER" id="PTHR33693:SF9">
    <property type="entry name" value="TYPE-4 URACIL-DNA GLYCOSYLASE"/>
    <property type="match status" value="1"/>
</dbReference>
<evidence type="ECO:0000256" key="2">
    <source>
        <dbReference type="ARBA" id="ARBA00019403"/>
    </source>
</evidence>
<accession>A0A7Y9RRK5</accession>
<feature type="domain" description="Uracil-DNA glycosylase-like" evidence="10">
    <location>
        <begin position="43"/>
        <end position="227"/>
    </location>
</feature>
<keyword evidence="6" id="KW-0378">Hydrolase</keyword>
<dbReference type="InterPro" id="IPR005273">
    <property type="entry name" value="Ura-DNA_glyco_family4"/>
</dbReference>
<keyword evidence="7" id="KW-0408">Iron</keyword>
<dbReference type="SMART" id="SM00986">
    <property type="entry name" value="UDG"/>
    <property type="match status" value="1"/>
</dbReference>
<evidence type="ECO:0000256" key="6">
    <source>
        <dbReference type="ARBA" id="ARBA00022801"/>
    </source>
</evidence>
<dbReference type="GO" id="GO:0006281">
    <property type="term" value="P:DNA repair"/>
    <property type="evidence" value="ECO:0007669"/>
    <property type="project" value="UniProtKB-KW"/>
</dbReference>
<dbReference type="InterPro" id="IPR051536">
    <property type="entry name" value="UDG_Type-4/5"/>
</dbReference>
<sequence length="234" mass="24362">MSSEERPGAAQWVPERPGLAALAEALQACRGCELHRDATQAVPGRGAHDARLVLLGEQPGDREDQEGMPFVGPAGRLLVEALGQAGLDPAAVYRTNVVKHFRWSGTRGKQRLHKSPAQAHVRACAPWLVAELGVVRPEGVVLLGGTAGKAVYGASFRVGESRGRLLEWPEGWGGDGVPDGPAGGVAGGAGEAGDPPWVVATTHPAAVLRADPAQRDDALAGLVADLRLVADQLR</sequence>
<keyword evidence="9" id="KW-0234">DNA repair</keyword>
<organism evidence="11 12">
    <name type="scientific">Nocardioides perillae</name>
    <dbReference type="NCBI Taxonomy" id="1119534"/>
    <lineage>
        <taxon>Bacteria</taxon>
        <taxon>Bacillati</taxon>
        <taxon>Actinomycetota</taxon>
        <taxon>Actinomycetes</taxon>
        <taxon>Propionibacteriales</taxon>
        <taxon>Nocardioidaceae</taxon>
        <taxon>Nocardioides</taxon>
    </lineage>
</organism>
<dbReference type="GO" id="GO:0097506">
    <property type="term" value="F:deaminated base DNA N-glycosylase activity"/>
    <property type="evidence" value="ECO:0007669"/>
    <property type="project" value="UniProtKB-ARBA"/>
</dbReference>
<evidence type="ECO:0000313" key="11">
    <source>
        <dbReference type="EMBL" id="NYG55045.1"/>
    </source>
</evidence>
<keyword evidence="5" id="KW-0227">DNA damage</keyword>
<keyword evidence="8" id="KW-0411">Iron-sulfur</keyword>
<dbReference type="InterPro" id="IPR036895">
    <property type="entry name" value="Uracil-DNA_glycosylase-like_sf"/>
</dbReference>
<dbReference type="Proteomes" id="UP000544110">
    <property type="component" value="Unassembled WGS sequence"/>
</dbReference>
<dbReference type="Gene3D" id="3.40.470.10">
    <property type="entry name" value="Uracil-DNA glycosylase-like domain"/>
    <property type="match status" value="1"/>
</dbReference>
<dbReference type="EMBL" id="JACCAC010000001">
    <property type="protein sequence ID" value="NYG55045.1"/>
    <property type="molecule type" value="Genomic_DNA"/>
</dbReference>
<dbReference type="GO" id="GO:0016779">
    <property type="term" value="F:nucleotidyltransferase activity"/>
    <property type="evidence" value="ECO:0007669"/>
    <property type="project" value="UniProtKB-KW"/>
</dbReference>
<evidence type="ECO:0000259" key="10">
    <source>
        <dbReference type="SMART" id="SM00986"/>
    </source>
</evidence>
<dbReference type="GO" id="GO:0051539">
    <property type="term" value="F:4 iron, 4 sulfur cluster binding"/>
    <property type="evidence" value="ECO:0007669"/>
    <property type="project" value="UniProtKB-KW"/>
</dbReference>
<keyword evidence="4" id="KW-0479">Metal-binding</keyword>
<gene>
    <name evidence="11" type="ORF">BJ989_001349</name>
</gene>